<accession>A0A0F9RBE2</accession>
<name>A0A0F9RBE2_9ZZZZ</name>
<reference evidence="1" key="1">
    <citation type="journal article" date="2015" name="Nature">
        <title>Complex archaea that bridge the gap between prokaryotes and eukaryotes.</title>
        <authorList>
            <person name="Spang A."/>
            <person name="Saw J.H."/>
            <person name="Jorgensen S.L."/>
            <person name="Zaremba-Niedzwiedzka K."/>
            <person name="Martijn J."/>
            <person name="Lind A.E."/>
            <person name="van Eijk R."/>
            <person name="Schleper C."/>
            <person name="Guy L."/>
            <person name="Ettema T.J."/>
        </authorList>
    </citation>
    <scope>NUCLEOTIDE SEQUENCE</scope>
</reference>
<dbReference type="AlphaFoldDB" id="A0A0F9RBE2"/>
<evidence type="ECO:0000313" key="1">
    <source>
        <dbReference type="EMBL" id="KKN14663.1"/>
    </source>
</evidence>
<proteinExistence type="predicted"/>
<gene>
    <name evidence="1" type="ORF">LCGC14_0993940</name>
</gene>
<protein>
    <submittedName>
        <fullName evidence="1">Uncharacterized protein</fullName>
    </submittedName>
</protein>
<dbReference type="EMBL" id="LAZR01003795">
    <property type="protein sequence ID" value="KKN14663.1"/>
    <property type="molecule type" value="Genomic_DNA"/>
</dbReference>
<sequence>MVEKVNGIPNLFNELTVGKARFDSLRKKSFGERNKELGDLANKRDKIKLEETRKTMKMRRMMK</sequence>
<organism evidence="1">
    <name type="scientific">marine sediment metagenome</name>
    <dbReference type="NCBI Taxonomy" id="412755"/>
    <lineage>
        <taxon>unclassified sequences</taxon>
        <taxon>metagenomes</taxon>
        <taxon>ecological metagenomes</taxon>
    </lineage>
</organism>
<comment type="caution">
    <text evidence="1">The sequence shown here is derived from an EMBL/GenBank/DDBJ whole genome shotgun (WGS) entry which is preliminary data.</text>
</comment>